<proteinExistence type="predicted"/>
<dbReference type="EMBL" id="MTKO01000012">
    <property type="protein sequence ID" value="RWX47957.1"/>
    <property type="molecule type" value="Genomic_DNA"/>
</dbReference>
<keyword evidence="3" id="KW-1185">Reference proteome</keyword>
<reference evidence="2 3" key="1">
    <citation type="submission" date="2017-01" db="EMBL/GenBank/DDBJ databases">
        <title>The cable genome- insights into the physiology and evolution of filamentous bacteria capable of sulfide oxidation via long distance electron transfer.</title>
        <authorList>
            <person name="Schreiber L."/>
            <person name="Bjerg J.T."/>
            <person name="Boggild A."/>
            <person name="Van De Vossenberg J."/>
            <person name="Meysman F."/>
            <person name="Nielsen L.P."/>
            <person name="Schramm A."/>
            <person name="Kjeldsen K.U."/>
        </authorList>
    </citation>
    <scope>NUCLEOTIDE SEQUENCE [LARGE SCALE GENOMIC DNA]</scope>
    <source>
        <strain evidence="2">MCF</strain>
    </source>
</reference>
<dbReference type="AlphaFoldDB" id="A0A3S3RU05"/>
<gene>
    <name evidence="2" type="ORF">H206_05462</name>
</gene>
<protein>
    <submittedName>
        <fullName evidence="2">Uncharacterized protein</fullName>
    </submittedName>
</protein>
<comment type="caution">
    <text evidence="2">The sequence shown here is derived from an EMBL/GenBank/DDBJ whole genome shotgun (WGS) entry which is preliminary data.</text>
</comment>
<evidence type="ECO:0000256" key="1">
    <source>
        <dbReference type="SAM" id="MobiDB-lite"/>
    </source>
</evidence>
<sequence>MPVLFVMLLHHGHPLWNLTGQLQKNPHGTPRFLRGMIENNPIGHRSPKLLEQRSDPPPMHPPKTTTRYHRQHHLITEKLFPISIQQRHHRSTGIIRPGRASQDN</sequence>
<evidence type="ECO:0000313" key="2">
    <source>
        <dbReference type="EMBL" id="RWX47957.1"/>
    </source>
</evidence>
<accession>A0A3S3RU05</accession>
<name>A0A3S3RU05_9BACT</name>
<dbReference type="Proteomes" id="UP000287853">
    <property type="component" value="Unassembled WGS sequence"/>
</dbReference>
<organism evidence="2 3">
    <name type="scientific">Candidatus Electrothrix aarhusensis</name>
    <dbReference type="NCBI Taxonomy" id="1859131"/>
    <lineage>
        <taxon>Bacteria</taxon>
        <taxon>Pseudomonadati</taxon>
        <taxon>Thermodesulfobacteriota</taxon>
        <taxon>Desulfobulbia</taxon>
        <taxon>Desulfobulbales</taxon>
        <taxon>Desulfobulbaceae</taxon>
        <taxon>Candidatus Electrothrix</taxon>
    </lineage>
</organism>
<feature type="region of interest" description="Disordered" evidence="1">
    <location>
        <begin position="37"/>
        <end position="67"/>
    </location>
</feature>
<evidence type="ECO:0000313" key="3">
    <source>
        <dbReference type="Proteomes" id="UP000287853"/>
    </source>
</evidence>